<evidence type="ECO:0008006" key="4">
    <source>
        <dbReference type="Google" id="ProtNLM"/>
    </source>
</evidence>
<dbReference type="RefSeq" id="WP_116469607.1">
    <property type="nucleotide sequence ID" value="NZ_QENQ01000001.1"/>
</dbReference>
<accession>A0A2U0SFW9</accession>
<evidence type="ECO:0000313" key="3">
    <source>
        <dbReference type="Proteomes" id="UP000245890"/>
    </source>
</evidence>
<feature type="transmembrane region" description="Helical" evidence="1">
    <location>
        <begin position="18"/>
        <end position="35"/>
    </location>
</feature>
<name>A0A2U0SFW9_9SPHN</name>
<sequence>MRIVPAHGWEVSVLRRRWIAALALVSVLPFLFVRIPPLTDVPGHIGRYAVELAPSGSPMLRYFAFHWVPAPNLAADLLVIPLAPLMGLVPAVWLLCAIVPVLIVGGLLMLARQRNRQGASTLPWALLFVYNLWLFYGFLNFFLVAAVALWALVGWTAMADRRGWRAMLFVPLTPAMFLGHAVGASLMVVWIASVTFAESGKACPSWRALLSLWPLVGGLVPLALAPGGGGVTRWDVLDKLDAIATVLQDQNRLLDLGSVAAALIVFAIGRVWGARLRGANLAVVAATLVLFLAAPAVLSGATRIDGRLLPFVPMLAFVLQDWRAVAPSRRRWVAIAGWALLLVRFGVTTASFADYAESYRRELAALDHVVPGSRILNLSQIPCRGDMWRRARTEHLANLATPFRQAWVNAHWTNDALQLLQVTYRPPGYAHDPSHLVVASRCIDPAIPFDQRTRHSAAESLSRLPLDQVDYVWLVGTERLRDPPEPRLVPIWRSGGSVLYAVALNRKT</sequence>
<feature type="transmembrane region" description="Helical" evidence="1">
    <location>
        <begin position="91"/>
        <end position="111"/>
    </location>
</feature>
<keyword evidence="1" id="KW-0472">Membrane</keyword>
<feature type="transmembrane region" description="Helical" evidence="1">
    <location>
        <begin position="279"/>
        <end position="301"/>
    </location>
</feature>
<feature type="transmembrane region" description="Helical" evidence="1">
    <location>
        <begin position="212"/>
        <end position="232"/>
    </location>
</feature>
<protein>
    <recommendedName>
        <fullName evidence="4">Glycosyltransferase RgtA/B/C/D-like domain-containing protein</fullName>
    </recommendedName>
</protein>
<feature type="transmembrane region" description="Helical" evidence="1">
    <location>
        <begin position="253"/>
        <end position="273"/>
    </location>
</feature>
<gene>
    <name evidence="2" type="ORF">DD559_13345</name>
</gene>
<evidence type="ECO:0000256" key="1">
    <source>
        <dbReference type="SAM" id="Phobius"/>
    </source>
</evidence>
<evidence type="ECO:0000313" key="2">
    <source>
        <dbReference type="EMBL" id="PVX30194.1"/>
    </source>
</evidence>
<keyword evidence="3" id="KW-1185">Reference proteome</keyword>
<dbReference type="Proteomes" id="UP000245890">
    <property type="component" value="Unassembled WGS sequence"/>
</dbReference>
<feature type="transmembrane region" description="Helical" evidence="1">
    <location>
        <begin position="141"/>
        <end position="159"/>
    </location>
</feature>
<reference evidence="2 3" key="1">
    <citation type="submission" date="2018-05" db="EMBL/GenBank/DDBJ databases">
        <title>Description of Sphingomonas pokkalii sp nov, isolated from the rhizosphere of saline tolerant pokkali rice and its draft genome analysis.</title>
        <authorList>
            <person name="Menon R."/>
            <person name="Kumari S."/>
            <person name="Rameshkumar N."/>
        </authorList>
    </citation>
    <scope>NUCLEOTIDE SEQUENCE [LARGE SCALE GENOMIC DNA]</scope>
    <source>
        <strain evidence="2 3">L3B27</strain>
    </source>
</reference>
<proteinExistence type="predicted"/>
<keyword evidence="1" id="KW-0812">Transmembrane</keyword>
<organism evidence="2 3">
    <name type="scientific">Sphingomonas pokkalii</name>
    <dbReference type="NCBI Taxonomy" id="2175090"/>
    <lineage>
        <taxon>Bacteria</taxon>
        <taxon>Pseudomonadati</taxon>
        <taxon>Pseudomonadota</taxon>
        <taxon>Alphaproteobacteria</taxon>
        <taxon>Sphingomonadales</taxon>
        <taxon>Sphingomonadaceae</taxon>
        <taxon>Sphingomonas</taxon>
    </lineage>
</organism>
<feature type="transmembrane region" description="Helical" evidence="1">
    <location>
        <begin position="166"/>
        <end position="192"/>
    </location>
</feature>
<keyword evidence="1" id="KW-1133">Transmembrane helix</keyword>
<comment type="caution">
    <text evidence="2">The sequence shown here is derived from an EMBL/GenBank/DDBJ whole genome shotgun (WGS) entry which is preliminary data.</text>
</comment>
<dbReference type="OrthoDB" id="7293882at2"/>
<dbReference type="EMBL" id="QENQ01000001">
    <property type="protein sequence ID" value="PVX30194.1"/>
    <property type="molecule type" value="Genomic_DNA"/>
</dbReference>
<dbReference type="AlphaFoldDB" id="A0A2U0SFW9"/>